<dbReference type="InParanoid" id="A0A090M3E1"/>
<dbReference type="EMBL" id="CAID01000007">
    <property type="protein sequence ID" value="CEF98750.1"/>
    <property type="molecule type" value="Genomic_DNA"/>
</dbReference>
<keyword evidence="2" id="KW-1185">Reference proteome</keyword>
<reference evidence="2" key="1">
    <citation type="journal article" date="2006" name="Proc. Natl. Acad. Sci. U.S.A.">
        <title>Genome analysis of the smallest free-living eukaryote Ostreococcus tauri unveils many unique features.</title>
        <authorList>
            <person name="Derelle E."/>
            <person name="Ferraz C."/>
            <person name="Rombauts S."/>
            <person name="Rouze P."/>
            <person name="Worden A.Z."/>
            <person name="Robbens S."/>
            <person name="Partensky F."/>
            <person name="Degroeve S."/>
            <person name="Echeynie S."/>
            <person name="Cooke R."/>
            <person name="Saeys Y."/>
            <person name="Wuyts J."/>
            <person name="Jabbari K."/>
            <person name="Bowler C."/>
            <person name="Panaud O."/>
            <person name="Piegu B."/>
            <person name="Ball S.G."/>
            <person name="Ral J.-P."/>
            <person name="Bouget F.-Y."/>
            <person name="Piganeau G."/>
            <person name="De Baets B."/>
            <person name="Picard A."/>
            <person name="Delseny M."/>
            <person name="Demaille J."/>
            <person name="Van de Peer Y."/>
            <person name="Moreau H."/>
        </authorList>
    </citation>
    <scope>NUCLEOTIDE SEQUENCE [LARGE SCALE GENOMIC DNA]</scope>
    <source>
        <strain evidence="2">OTTH 0595 / CCAP 157/2 / RCC745</strain>
    </source>
</reference>
<name>A0A090M3E1_OSTTA</name>
<evidence type="ECO:0000313" key="2">
    <source>
        <dbReference type="Proteomes" id="UP000009170"/>
    </source>
</evidence>
<reference evidence="1 2" key="2">
    <citation type="journal article" date="2014" name="BMC Genomics">
        <title>An improved genome of the model marine alga Ostreococcus tauri unfolds by assessing Illumina de novo assemblies.</title>
        <authorList>
            <person name="Blanc-Mathieu R."/>
            <person name="Verhelst B."/>
            <person name="Derelle E."/>
            <person name="Rombauts S."/>
            <person name="Bouget F.Y."/>
            <person name="Carre I."/>
            <person name="Chateau A."/>
            <person name="Eyre-Walker A."/>
            <person name="Grimsley N."/>
            <person name="Moreau H."/>
            <person name="Piegu B."/>
            <person name="Rivals E."/>
            <person name="Schackwitz W."/>
            <person name="Van de Peer Y."/>
            <person name="Piganeau G."/>
        </authorList>
    </citation>
    <scope>NUCLEOTIDE SEQUENCE [LARGE SCALE GENOMIC DNA]</scope>
    <source>
        <strain evidence="2">OTTH 0595 / CCAP 157/2 / RCC745</strain>
    </source>
</reference>
<dbReference type="Proteomes" id="UP000009170">
    <property type="component" value="Unassembled WGS sequence"/>
</dbReference>
<evidence type="ECO:0000313" key="1">
    <source>
        <dbReference type="EMBL" id="CEF98750.1"/>
    </source>
</evidence>
<dbReference type="AlphaFoldDB" id="A0A090M3E1"/>
<comment type="caution">
    <text evidence="1">The sequence shown here is derived from an EMBL/GenBank/DDBJ whole genome shotgun (WGS) entry which is preliminary data.</text>
</comment>
<dbReference type="SUPFAM" id="SSF52540">
    <property type="entry name" value="P-loop containing nucleoside triphosphate hydrolases"/>
    <property type="match status" value="1"/>
</dbReference>
<protein>
    <submittedName>
        <fullName evidence="1">Uncharacterized protein</fullName>
    </submittedName>
</protein>
<accession>A0A090M3E1</accession>
<gene>
    <name evidence="1" type="ORF">OT_ostta07g02790</name>
</gene>
<dbReference type="GeneID" id="9836465"/>
<sequence>MRARAIHRYVASATVDGREEAFADVVGALVTMRASFVTFVDDRASMDRALETTARAAARTGRAADATALHGDLAPHARERALNDWNARRYVEDGDVGVLVTTDACAPRRARGERAARVKALVHYDSPRDASTYRARLTSAFADDALDAMANEVGADADGSHRVVISLIVGPAEATRFVDVSKELNLDASDLSLDVLRPLNPAIECKV</sequence>
<organism evidence="1 2">
    <name type="scientific">Ostreococcus tauri</name>
    <name type="common">Marine green alga</name>
    <dbReference type="NCBI Taxonomy" id="70448"/>
    <lineage>
        <taxon>Eukaryota</taxon>
        <taxon>Viridiplantae</taxon>
        <taxon>Chlorophyta</taxon>
        <taxon>Mamiellophyceae</taxon>
        <taxon>Mamiellales</taxon>
        <taxon>Bathycoccaceae</taxon>
        <taxon>Ostreococcus</taxon>
    </lineage>
</organism>
<dbReference type="InterPro" id="IPR027417">
    <property type="entry name" value="P-loop_NTPase"/>
</dbReference>
<proteinExistence type="predicted"/>
<dbReference type="RefSeq" id="XP_022839446.1">
    <property type="nucleotide sequence ID" value="XM_022983818.1"/>
</dbReference>
<dbReference type="Gene3D" id="3.40.50.300">
    <property type="entry name" value="P-loop containing nucleotide triphosphate hydrolases"/>
    <property type="match status" value="1"/>
</dbReference>
<dbReference type="KEGG" id="ota:OT_ostta07g02790"/>